<evidence type="ECO:0000256" key="1">
    <source>
        <dbReference type="SAM" id="Phobius"/>
    </source>
</evidence>
<dbReference type="RefSeq" id="YP_010054993.1">
    <property type="nucleotide sequence ID" value="NC_054660.1"/>
</dbReference>
<keyword evidence="1" id="KW-0472">Membrane</keyword>
<feature type="transmembrane region" description="Helical" evidence="1">
    <location>
        <begin position="552"/>
        <end position="575"/>
    </location>
</feature>
<evidence type="ECO:0000313" key="3">
    <source>
        <dbReference type="Proteomes" id="UP000289966"/>
    </source>
</evidence>
<proteinExistence type="predicted"/>
<accession>A0A411CQC6</accession>
<feature type="transmembrane region" description="Helical" evidence="1">
    <location>
        <begin position="218"/>
        <end position="243"/>
    </location>
</feature>
<feature type="transmembrane region" description="Helical" evidence="1">
    <location>
        <begin position="665"/>
        <end position="688"/>
    </location>
</feature>
<feature type="transmembrane region" description="Helical" evidence="1">
    <location>
        <begin position="610"/>
        <end position="630"/>
    </location>
</feature>
<sequence>MPQGQVIGRISVRVFPDTDRFRRDLEKQLDRIEKSVKPVAVQARLDMTGFQRQMIQQIRDINRVNRTSDARKIRFKAMISTDGMNQEIKKAVRALQARADAGDRVQFGADLLADGLHLKVSDQSLDKMTDQMKDWRDRISPLKIDVEPDLSAAGSALTNGRLAVLTRPRTVSIIPTINNAAMAKVATAIAALSGMRVVNNLFEKFGNILKNLDKSVPIIGSLASAIAGLAALALTSASNLFALSASLAQIGATALTLPGIMGGFAVGIGITIAALKDFNKVLPGVKKELSELQNTISSNFWAEAKAPIQDLINSVFPVFREEAAATSTVIGTFFGSFAKSLTEAFPTELISEMFGYLNSSITEATKGTGVFASIIAQLGEVGASYLPNLAGWFVDISTKFDDWLKKKGELGLKQEINDGITALKDLGGVLYETGGILAGLSRAATEAGGSTLGMLRDTLKSIHQTVDSPGFQAGLVDVFRAAHDAMSNLAATSGPQVKNLFVELGQLLTTVLPQAGTIIGTAMGAIADALSQTAVTSGITAMFDGLLAAVQALAPAMMPLGGALGAIMQLVAGMLPVFGELISAAIVPLSEAVMALAPALIPLVEILGGALTGIFAALGPLIMTVVNAIVPLVEQLVAGLAPVLTIIVEGFSAIVTAVMPVVDLLLQLLSAVITPLIPLIEYIAQAAIPPLVDAFQRISEALQPFIQALIQVVNFIMPILIPAIQFLIDLIIGSLAMALDGIVNVITGVLDVIMGIWNVFAGIFTGDWDRAWNGIKQIFSGIWDIIVGIFEIVINIGIFGFLKKGLALIKNLWQTGWNAVKDFFPGLWNTIKSYLSLAWTGIKGLIDDGLRFVQNLWRSGWNNVKSFFSDAWATIKTKAVEGAKALWQAIKDGVNQAVKFVKELPQKAKDGLGDLGSKLKDAGVKLIKGFINGVVSMFGGVKDALGNLTDKLTSWKGPESLDRVLLVNAGQLVIGGFIKGLESRYDQVRRSLRGLTQDVASTEFDAIGVGQIGVSRSVTAAVNASMASSTGGGDTKVLNYYAAPGSSIGSEEDLFAAANRARFGW</sequence>
<dbReference type="Gene3D" id="1.20.120.20">
    <property type="entry name" value="Apolipoprotein"/>
    <property type="match status" value="1"/>
</dbReference>
<dbReference type="GeneID" id="64470915"/>
<feature type="transmembrane region" description="Helical" evidence="1">
    <location>
        <begin position="636"/>
        <end position="658"/>
    </location>
</feature>
<dbReference type="Proteomes" id="UP000289966">
    <property type="component" value="Segment"/>
</dbReference>
<dbReference type="EMBL" id="MK392366">
    <property type="protein sequence ID" value="QAY15923.1"/>
    <property type="molecule type" value="Genomic_DNA"/>
</dbReference>
<feature type="transmembrane region" description="Helical" evidence="1">
    <location>
        <begin position="708"/>
        <end position="730"/>
    </location>
</feature>
<gene>
    <name evidence="2" type="primary">19</name>
    <name evidence="2" type="ORF">SEA_JANUS_19</name>
</gene>
<protein>
    <submittedName>
        <fullName evidence="2">Tape measure protein</fullName>
    </submittedName>
</protein>
<feature type="transmembrane region" description="Helical" evidence="1">
    <location>
        <begin position="255"/>
        <end position="275"/>
    </location>
</feature>
<keyword evidence="1" id="KW-0812">Transmembrane</keyword>
<feature type="transmembrane region" description="Helical" evidence="1">
    <location>
        <begin position="581"/>
        <end position="603"/>
    </location>
</feature>
<dbReference type="KEGG" id="vg:64470915"/>
<evidence type="ECO:0000313" key="2">
    <source>
        <dbReference type="EMBL" id="QAY15923.1"/>
    </source>
</evidence>
<dbReference type="SUPFAM" id="SSF48371">
    <property type="entry name" value="ARM repeat"/>
    <property type="match status" value="1"/>
</dbReference>
<feature type="transmembrane region" description="Helical" evidence="1">
    <location>
        <begin position="778"/>
        <end position="802"/>
    </location>
</feature>
<reference evidence="2 3" key="1">
    <citation type="submission" date="2019-01" db="EMBL/GenBank/DDBJ databases">
        <authorList>
            <person name="Molina J."/>
            <person name="Li Y."/>
            <person name="Tei-Muno D.A."/>
            <person name="Klug H.M."/>
            <person name="Nayek S."/>
            <person name="Layton S.R."/>
            <person name="Kim T."/>
            <person name="Hughes L.E."/>
            <person name="Garlena R.A."/>
            <person name="Russell D.A."/>
            <person name="Pope W.H."/>
            <person name="Jacobs-Sera D."/>
            <person name="Hatfull G.F."/>
        </authorList>
    </citation>
    <scope>NUCLEOTIDE SEQUENCE [LARGE SCALE GENOMIC DNA]</scope>
</reference>
<keyword evidence="3" id="KW-1185">Reference proteome</keyword>
<dbReference type="InterPro" id="IPR016024">
    <property type="entry name" value="ARM-type_fold"/>
</dbReference>
<feature type="transmembrane region" description="Helical" evidence="1">
    <location>
        <begin position="742"/>
        <end position="766"/>
    </location>
</feature>
<keyword evidence="1" id="KW-1133">Transmembrane helix</keyword>
<organism evidence="2 3">
    <name type="scientific">Streptomyces phage Janus</name>
    <dbReference type="NCBI Taxonomy" id="2510525"/>
    <lineage>
        <taxon>Viruses</taxon>
        <taxon>Duplodnaviria</taxon>
        <taxon>Heunggongvirae</taxon>
        <taxon>Uroviricota</taxon>
        <taxon>Caudoviricetes</taxon>
        <taxon>Arquatrovirinae</taxon>
        <taxon>Janusvirus</taxon>
        <taxon>Janusvirus janus</taxon>
    </lineage>
</organism>
<name>A0A411CQC6_9CAUD</name>